<dbReference type="GO" id="GO:0003677">
    <property type="term" value="F:DNA binding"/>
    <property type="evidence" value="ECO:0007669"/>
    <property type="project" value="UniProtKB-UniRule"/>
</dbReference>
<dbReference type="EMBL" id="PVTD01000007">
    <property type="protein sequence ID" value="PRY22275.1"/>
    <property type="molecule type" value="Genomic_DNA"/>
</dbReference>
<dbReference type="PANTHER" id="PTHR47506">
    <property type="entry name" value="TRANSCRIPTIONAL REGULATORY PROTEIN"/>
    <property type="match status" value="1"/>
</dbReference>
<protein>
    <submittedName>
        <fullName evidence="6">TetR family transcriptional regulator</fullName>
    </submittedName>
</protein>
<dbReference type="SUPFAM" id="SSF46689">
    <property type="entry name" value="Homeodomain-like"/>
    <property type="match status" value="1"/>
</dbReference>
<dbReference type="PANTHER" id="PTHR47506:SF6">
    <property type="entry name" value="HTH-TYPE TRANSCRIPTIONAL REPRESSOR NEMR"/>
    <property type="match status" value="1"/>
</dbReference>
<evidence type="ECO:0000256" key="3">
    <source>
        <dbReference type="ARBA" id="ARBA00023163"/>
    </source>
</evidence>
<dbReference type="RefSeq" id="WP_106206130.1">
    <property type="nucleotide sequence ID" value="NZ_PVTD01000007.1"/>
</dbReference>
<gene>
    <name evidence="6" type="ORF">CLV78_107199</name>
</gene>
<keyword evidence="3" id="KW-0804">Transcription</keyword>
<dbReference type="InterPro" id="IPR001647">
    <property type="entry name" value="HTH_TetR"/>
</dbReference>
<comment type="caution">
    <text evidence="6">The sequence shown here is derived from an EMBL/GenBank/DDBJ whole genome shotgun (WGS) entry which is preliminary data.</text>
</comment>
<dbReference type="InterPro" id="IPR036271">
    <property type="entry name" value="Tet_transcr_reg_TetR-rel_C_sf"/>
</dbReference>
<keyword evidence="2 4" id="KW-0238">DNA-binding</keyword>
<feature type="domain" description="HTH tetR-type" evidence="5">
    <location>
        <begin position="6"/>
        <end position="66"/>
    </location>
</feature>
<dbReference type="Proteomes" id="UP000239480">
    <property type="component" value="Unassembled WGS sequence"/>
</dbReference>
<evidence type="ECO:0000313" key="7">
    <source>
        <dbReference type="Proteomes" id="UP000239480"/>
    </source>
</evidence>
<dbReference type="PROSITE" id="PS50977">
    <property type="entry name" value="HTH_TETR_2"/>
    <property type="match status" value="1"/>
</dbReference>
<dbReference type="Pfam" id="PF00440">
    <property type="entry name" value="TetR_N"/>
    <property type="match status" value="1"/>
</dbReference>
<proteinExistence type="predicted"/>
<keyword evidence="1" id="KW-0805">Transcription regulation</keyword>
<evidence type="ECO:0000313" key="6">
    <source>
        <dbReference type="EMBL" id="PRY22275.1"/>
    </source>
</evidence>
<evidence type="ECO:0000256" key="4">
    <source>
        <dbReference type="PROSITE-ProRule" id="PRU00335"/>
    </source>
</evidence>
<keyword evidence="7" id="KW-1185">Reference proteome</keyword>
<sequence length="196" mass="21242">MNTQTKDTRSHILEVGRSLIARQGYVGVGLSELLKAADVPKGSFYHYFQSKEAYGCALLENFVAQYQESLADTLGNAEQPARDRFLGYFEGWLAKQIGPSLQDRCLVVKLSAEVADLSPDMSRILQDGVSSIISSLTETLEQGITDGSIAPLNDPYGLARAIYYQWLGASLVAGLSHDDAPLKATMEATKQAVPAP</sequence>
<dbReference type="AlphaFoldDB" id="A0A2T0RM62"/>
<dbReference type="Pfam" id="PF16925">
    <property type="entry name" value="TetR_C_13"/>
    <property type="match status" value="1"/>
</dbReference>
<reference evidence="6 7" key="1">
    <citation type="submission" date="2018-03" db="EMBL/GenBank/DDBJ databases">
        <title>Genomic Encyclopedia of Archaeal and Bacterial Type Strains, Phase II (KMG-II): from individual species to whole genera.</title>
        <authorList>
            <person name="Goeker M."/>
        </authorList>
    </citation>
    <scope>NUCLEOTIDE SEQUENCE [LARGE SCALE GENOMIC DNA]</scope>
    <source>
        <strain evidence="6 7">DSM 29328</strain>
    </source>
</reference>
<dbReference type="SUPFAM" id="SSF48498">
    <property type="entry name" value="Tetracyclin repressor-like, C-terminal domain"/>
    <property type="match status" value="1"/>
</dbReference>
<dbReference type="PRINTS" id="PR00455">
    <property type="entry name" value="HTHTETR"/>
</dbReference>
<dbReference type="OrthoDB" id="9811084at2"/>
<feature type="DNA-binding region" description="H-T-H motif" evidence="4">
    <location>
        <begin position="29"/>
        <end position="48"/>
    </location>
</feature>
<name>A0A2T0RM62_9RHOB</name>
<evidence type="ECO:0000256" key="2">
    <source>
        <dbReference type="ARBA" id="ARBA00023125"/>
    </source>
</evidence>
<evidence type="ECO:0000256" key="1">
    <source>
        <dbReference type="ARBA" id="ARBA00023015"/>
    </source>
</evidence>
<dbReference type="Gene3D" id="1.10.357.10">
    <property type="entry name" value="Tetracycline Repressor, domain 2"/>
    <property type="match status" value="1"/>
</dbReference>
<evidence type="ECO:0000259" key="5">
    <source>
        <dbReference type="PROSITE" id="PS50977"/>
    </source>
</evidence>
<dbReference type="InterPro" id="IPR009057">
    <property type="entry name" value="Homeodomain-like_sf"/>
</dbReference>
<organism evidence="6 7">
    <name type="scientific">Aliiruegeria haliotis</name>
    <dbReference type="NCBI Taxonomy" id="1280846"/>
    <lineage>
        <taxon>Bacteria</taxon>
        <taxon>Pseudomonadati</taxon>
        <taxon>Pseudomonadota</taxon>
        <taxon>Alphaproteobacteria</taxon>
        <taxon>Rhodobacterales</taxon>
        <taxon>Roseobacteraceae</taxon>
        <taxon>Aliiruegeria</taxon>
    </lineage>
</organism>
<dbReference type="InterPro" id="IPR011075">
    <property type="entry name" value="TetR_C"/>
</dbReference>
<accession>A0A2T0RM62</accession>